<comment type="caution">
    <text evidence="2">The sequence shown here is derived from an EMBL/GenBank/DDBJ whole genome shotgun (WGS) entry which is preliminary data.</text>
</comment>
<reference evidence="2 3" key="1">
    <citation type="submission" date="2023-05" db="EMBL/GenBank/DDBJ databases">
        <title>A new hyperthermophilic archaea 'Ignisphaera cupida' sp. nov. and description of the family 'Ignisphaeraceae' fam. nov.</title>
        <authorList>
            <person name="Podosokorskaya O.A."/>
            <person name="Elcheninov A.G."/>
            <person name="Klukina A."/>
            <person name="Merkel A.Y."/>
        </authorList>
    </citation>
    <scope>NUCLEOTIDE SEQUENCE [LARGE SCALE GENOMIC DNA]</scope>
    <source>
        <strain evidence="2 3">4213-co</strain>
    </source>
</reference>
<dbReference type="Pfam" id="PF01909">
    <property type="entry name" value="NTP_transf_2"/>
    <property type="match status" value="1"/>
</dbReference>
<protein>
    <submittedName>
        <fullName evidence="2">Nucleotidyltransferase domain-containing protein</fullName>
    </submittedName>
</protein>
<dbReference type="InterPro" id="IPR002934">
    <property type="entry name" value="Polymerase_NTP_transf_dom"/>
</dbReference>
<dbReference type="InterPro" id="IPR043519">
    <property type="entry name" value="NT_sf"/>
</dbReference>
<dbReference type="AlphaFoldDB" id="A0ABD4Z666"/>
<dbReference type="CDD" id="cd05403">
    <property type="entry name" value="NT_KNTase_like"/>
    <property type="match status" value="1"/>
</dbReference>
<dbReference type="PANTHER" id="PTHR37030">
    <property type="entry name" value="NUCLEOTIDYLTRANSFERASE"/>
    <property type="match status" value="1"/>
</dbReference>
<organism evidence="2 3">
    <name type="scientific">Ignisphaera cupida</name>
    <dbReference type="NCBI Taxonomy" id="3050454"/>
    <lineage>
        <taxon>Archaea</taxon>
        <taxon>Thermoproteota</taxon>
        <taxon>Thermoprotei</taxon>
        <taxon>Desulfurococcales</taxon>
        <taxon>Desulfurococcaceae</taxon>
        <taxon>Ignisphaera</taxon>
    </lineage>
</organism>
<evidence type="ECO:0000313" key="3">
    <source>
        <dbReference type="Proteomes" id="UP001529235"/>
    </source>
</evidence>
<evidence type="ECO:0000313" key="2">
    <source>
        <dbReference type="EMBL" id="MDK6028655.1"/>
    </source>
</evidence>
<gene>
    <name evidence="2" type="ORF">QPL79_04710</name>
</gene>
<evidence type="ECO:0000259" key="1">
    <source>
        <dbReference type="Pfam" id="PF01909"/>
    </source>
</evidence>
<keyword evidence="3" id="KW-1185">Reference proteome</keyword>
<dbReference type="EMBL" id="JASNVW010000002">
    <property type="protein sequence ID" value="MDK6028655.1"/>
    <property type="molecule type" value="Genomic_DNA"/>
</dbReference>
<feature type="domain" description="Polymerase nucleotidyl transferase" evidence="1">
    <location>
        <begin position="27"/>
        <end position="115"/>
    </location>
</feature>
<accession>A0ABD4Z666</accession>
<dbReference type="SUPFAM" id="SSF81301">
    <property type="entry name" value="Nucleotidyltransferase"/>
    <property type="match status" value="1"/>
</dbReference>
<dbReference type="Proteomes" id="UP001529235">
    <property type="component" value="Unassembled WGS sequence"/>
</dbReference>
<dbReference type="Gene3D" id="3.30.460.10">
    <property type="entry name" value="Beta Polymerase, domain 2"/>
    <property type="match status" value="1"/>
</dbReference>
<dbReference type="RefSeq" id="WP_285273630.1">
    <property type="nucleotide sequence ID" value="NZ_JASNVW010000002.1"/>
</dbReference>
<sequence length="116" mass="13739">MSLKEFKIYIEYSKRIRETFSNPIEFLKKVKEDILKMLPNAEIYLFGSVSRGKYTLSSDIDVLIVVDNLEGVDVDLVKAKIKKKYIDNPLEIHLIDRKILKNWYSKFIQKEELIKI</sequence>
<name>A0ABD4Z666_9CREN</name>
<dbReference type="PANTHER" id="PTHR37030:SF3">
    <property type="entry name" value="POLYMERASE NUCLEOTIDYL TRANSFERASE DOMAIN-CONTAINING PROTEIN"/>
    <property type="match status" value="1"/>
</dbReference>
<proteinExistence type="predicted"/>